<dbReference type="AlphaFoldDB" id="A0A0C3PNN4"/>
<proteinExistence type="predicted"/>
<dbReference type="Proteomes" id="UP000053257">
    <property type="component" value="Unassembled WGS sequence"/>
</dbReference>
<dbReference type="OrthoDB" id="5275057at2759"/>
<evidence type="ECO:0008006" key="3">
    <source>
        <dbReference type="Google" id="ProtNLM"/>
    </source>
</evidence>
<reference evidence="1 2" key="1">
    <citation type="journal article" date="2014" name="PLoS Genet.">
        <title>Analysis of the Phlebiopsis gigantea genome, transcriptome and secretome provides insight into its pioneer colonization strategies of wood.</title>
        <authorList>
            <person name="Hori C."/>
            <person name="Ishida T."/>
            <person name="Igarashi K."/>
            <person name="Samejima M."/>
            <person name="Suzuki H."/>
            <person name="Master E."/>
            <person name="Ferreira P."/>
            <person name="Ruiz-Duenas F.J."/>
            <person name="Held B."/>
            <person name="Canessa P."/>
            <person name="Larrondo L.F."/>
            <person name="Schmoll M."/>
            <person name="Druzhinina I.S."/>
            <person name="Kubicek C.P."/>
            <person name="Gaskell J.A."/>
            <person name="Kersten P."/>
            <person name="St John F."/>
            <person name="Glasner J."/>
            <person name="Sabat G."/>
            <person name="Splinter BonDurant S."/>
            <person name="Syed K."/>
            <person name="Yadav J."/>
            <person name="Mgbeahuruike A.C."/>
            <person name="Kovalchuk A."/>
            <person name="Asiegbu F.O."/>
            <person name="Lackner G."/>
            <person name="Hoffmeister D."/>
            <person name="Rencoret J."/>
            <person name="Gutierrez A."/>
            <person name="Sun H."/>
            <person name="Lindquist E."/>
            <person name="Barry K."/>
            <person name="Riley R."/>
            <person name="Grigoriev I.V."/>
            <person name="Henrissat B."/>
            <person name="Kues U."/>
            <person name="Berka R.M."/>
            <person name="Martinez A.T."/>
            <person name="Covert S.F."/>
            <person name="Blanchette R.A."/>
            <person name="Cullen D."/>
        </authorList>
    </citation>
    <scope>NUCLEOTIDE SEQUENCE [LARGE SCALE GENOMIC DNA]</scope>
    <source>
        <strain evidence="1 2">11061_1 CR5-6</strain>
    </source>
</reference>
<evidence type="ECO:0000313" key="1">
    <source>
        <dbReference type="EMBL" id="KIP08443.1"/>
    </source>
</evidence>
<name>A0A0C3PNN4_PHLG1</name>
<sequence length="284" mass="31205">MPPVVRVTPRVIGYGLLLASNATGCVALVRDILALQDQPYLQPQGPDAGCRAIAYSSMALALEVSTQHSHIFDPSSSKASDLRVLPERPHINIMAWLPDLAQSNVDAASVAHIISQSLSENIHGITPDHRRAKFGWARTAGTVIERFGGFKACFDNAFVSCIMPHKLFDGLEIWLTPVTDEGRIIPDTHSVSQVKGKDGLLHMAKFKRLVVFKDLCQWQDYSSPEPRIIELHAACANIAHMSGAAEHLREFYRDTESIAIMTEPNAAYELSHALKTVQLCSTTP</sequence>
<evidence type="ECO:0000313" key="2">
    <source>
        <dbReference type="Proteomes" id="UP000053257"/>
    </source>
</evidence>
<dbReference type="EMBL" id="KN840479">
    <property type="protein sequence ID" value="KIP08443.1"/>
    <property type="molecule type" value="Genomic_DNA"/>
</dbReference>
<dbReference type="HOGENOM" id="CLU_049186_1_0_1"/>
<organism evidence="1 2">
    <name type="scientific">Phlebiopsis gigantea (strain 11061_1 CR5-6)</name>
    <name type="common">White-rot fungus</name>
    <name type="synonym">Peniophora gigantea</name>
    <dbReference type="NCBI Taxonomy" id="745531"/>
    <lineage>
        <taxon>Eukaryota</taxon>
        <taxon>Fungi</taxon>
        <taxon>Dikarya</taxon>
        <taxon>Basidiomycota</taxon>
        <taxon>Agaricomycotina</taxon>
        <taxon>Agaricomycetes</taxon>
        <taxon>Polyporales</taxon>
        <taxon>Phanerochaetaceae</taxon>
        <taxon>Phlebiopsis</taxon>
    </lineage>
</organism>
<keyword evidence="2" id="KW-1185">Reference proteome</keyword>
<accession>A0A0C3PNN4</accession>
<dbReference type="STRING" id="745531.A0A0C3PNN4"/>
<gene>
    <name evidence="1" type="ORF">PHLGIDRAFT_12565</name>
</gene>
<protein>
    <recommendedName>
        <fullName evidence="3">HNH nuclease domain-containing protein</fullName>
    </recommendedName>
</protein>